<dbReference type="AlphaFoldDB" id="A0A0L9T2X8"/>
<proteinExistence type="predicted"/>
<evidence type="ECO:0000313" key="3">
    <source>
        <dbReference type="Proteomes" id="UP000053144"/>
    </source>
</evidence>
<reference evidence="3" key="1">
    <citation type="journal article" date="2015" name="Proc. Natl. Acad. Sci. U.S.A.">
        <title>Genome sequencing of adzuki bean (Vigna angularis) provides insight into high starch and low fat accumulation and domestication.</title>
        <authorList>
            <person name="Yang K."/>
            <person name="Tian Z."/>
            <person name="Chen C."/>
            <person name="Luo L."/>
            <person name="Zhao B."/>
            <person name="Wang Z."/>
            <person name="Yu L."/>
            <person name="Li Y."/>
            <person name="Sun Y."/>
            <person name="Li W."/>
            <person name="Chen Y."/>
            <person name="Li Y."/>
            <person name="Zhang Y."/>
            <person name="Ai D."/>
            <person name="Zhao J."/>
            <person name="Shang C."/>
            <person name="Ma Y."/>
            <person name="Wu B."/>
            <person name="Wang M."/>
            <person name="Gao L."/>
            <person name="Sun D."/>
            <person name="Zhang P."/>
            <person name="Guo F."/>
            <person name="Wang W."/>
            <person name="Li Y."/>
            <person name="Wang J."/>
            <person name="Varshney R.K."/>
            <person name="Wang J."/>
            <person name="Ling H.Q."/>
            <person name="Wan P."/>
        </authorList>
    </citation>
    <scope>NUCLEOTIDE SEQUENCE</scope>
    <source>
        <strain evidence="3">cv. Jingnong 6</strain>
    </source>
</reference>
<feature type="region of interest" description="Disordered" evidence="1">
    <location>
        <begin position="1"/>
        <end position="34"/>
    </location>
</feature>
<feature type="region of interest" description="Disordered" evidence="1">
    <location>
        <begin position="61"/>
        <end position="122"/>
    </location>
</feature>
<feature type="compositionally biased region" description="Polar residues" evidence="1">
    <location>
        <begin position="12"/>
        <end position="27"/>
    </location>
</feature>
<dbReference type="EMBL" id="KQ258246">
    <property type="protein sequence ID" value="KOM24928.1"/>
    <property type="molecule type" value="Genomic_DNA"/>
</dbReference>
<accession>A0A0L9T2X8</accession>
<organism evidence="2 3">
    <name type="scientific">Phaseolus angularis</name>
    <name type="common">Azuki bean</name>
    <name type="synonym">Vigna angularis</name>
    <dbReference type="NCBI Taxonomy" id="3914"/>
    <lineage>
        <taxon>Eukaryota</taxon>
        <taxon>Viridiplantae</taxon>
        <taxon>Streptophyta</taxon>
        <taxon>Embryophyta</taxon>
        <taxon>Tracheophyta</taxon>
        <taxon>Spermatophyta</taxon>
        <taxon>Magnoliopsida</taxon>
        <taxon>eudicotyledons</taxon>
        <taxon>Gunneridae</taxon>
        <taxon>Pentapetalae</taxon>
        <taxon>rosids</taxon>
        <taxon>fabids</taxon>
        <taxon>Fabales</taxon>
        <taxon>Fabaceae</taxon>
        <taxon>Papilionoideae</taxon>
        <taxon>50 kb inversion clade</taxon>
        <taxon>NPAAA clade</taxon>
        <taxon>indigoferoid/millettioid clade</taxon>
        <taxon>Phaseoleae</taxon>
        <taxon>Vigna</taxon>
    </lineage>
</organism>
<evidence type="ECO:0000256" key="1">
    <source>
        <dbReference type="SAM" id="MobiDB-lite"/>
    </source>
</evidence>
<dbReference type="Gramene" id="KOM24928">
    <property type="protein sequence ID" value="KOM24928"/>
    <property type="gene ID" value="LR48_Vigan26s001000"/>
</dbReference>
<evidence type="ECO:0000313" key="2">
    <source>
        <dbReference type="EMBL" id="KOM24928.1"/>
    </source>
</evidence>
<sequence length="221" mass="24457">MRRRCEHPLGFRSSTVTAQSTHQHTIDSNNSSRSSSYLYARGQQVLRGVASSNSRGLIIQQQHTRGVQQGARGASFSSSSSSVEDPEMKWSSKAPGRRCHGPWKISGKKKKHPSAGPMRHGGAWSKELPVIFTRTATTINTRSSIPHLTTTSSKFGEIRRCIQQQRLVSKVKQSVEPPAADASSKLWSITAQRKLEAWARVLLAEARHTRTFIFGLVQQGP</sequence>
<feature type="compositionally biased region" description="Basic residues" evidence="1">
    <location>
        <begin position="95"/>
        <end position="113"/>
    </location>
</feature>
<name>A0A0L9T2X8_PHAAN</name>
<gene>
    <name evidence="2" type="ORF">LR48_Vigan26s001000</name>
</gene>
<dbReference type="Proteomes" id="UP000053144">
    <property type="component" value="Unassembled WGS sequence"/>
</dbReference>
<protein>
    <submittedName>
        <fullName evidence="2">Uncharacterized protein</fullName>
    </submittedName>
</protein>